<accession>A0AAN0NJA1</accession>
<evidence type="ECO:0000313" key="3">
    <source>
        <dbReference type="Proteomes" id="UP001470809"/>
    </source>
</evidence>
<evidence type="ECO:0000256" key="1">
    <source>
        <dbReference type="SAM" id="SignalP"/>
    </source>
</evidence>
<feature type="chain" id="PRO_5042814971" evidence="1">
    <location>
        <begin position="20"/>
        <end position="135"/>
    </location>
</feature>
<reference evidence="2 3" key="2">
    <citation type="submission" date="2024-08" db="EMBL/GenBank/DDBJ databases">
        <title>Phylogenomic analyses of a clade within the roseobacter group suggest taxonomic reassignments of species of the genera Aestuariivita, Citreicella, Loktanella, Nautella, Pelagibaca, Ruegeria, Thalassobius, Thiobacimonas and Tropicibacter, and the proposal o.</title>
        <authorList>
            <person name="Jeon C.O."/>
        </authorList>
    </citation>
    <scope>NUCLEOTIDE SEQUENCE [LARGE SCALE GENOMIC DNA]</scope>
    <source>
        <strain evidence="2 3">SS1-5</strain>
    </source>
</reference>
<name>A0AAN0NJA1_9RHOB</name>
<dbReference type="Proteomes" id="UP001470809">
    <property type="component" value="Chromosome"/>
</dbReference>
<dbReference type="InterPro" id="IPR020349">
    <property type="entry name" value="Uncharacterised_14.7kDa"/>
</dbReference>
<organism evidence="2 3">
    <name type="scientific">Yoonia rhodophyticola</name>
    <dbReference type="NCBI Taxonomy" id="3137370"/>
    <lineage>
        <taxon>Bacteria</taxon>
        <taxon>Pseudomonadati</taxon>
        <taxon>Pseudomonadota</taxon>
        <taxon>Alphaproteobacteria</taxon>
        <taxon>Rhodobacterales</taxon>
        <taxon>Paracoccaceae</taxon>
        <taxon>Yoonia</taxon>
    </lineage>
</organism>
<proteinExistence type="predicted"/>
<reference evidence="3" key="1">
    <citation type="submission" date="2024-04" db="EMBL/GenBank/DDBJ databases">
        <title>Phylogenomic analyses of a clade within the roseobacter group suggest taxonomic reassignments of species of the genera Aestuariivita, Citreicella, Loktanella, Nautella, Pelagibaca, Ruegeria, Thalassobius, Thiobacimonas and Tropicibacter, and the proposal o.</title>
        <authorList>
            <person name="Jeon C.O."/>
        </authorList>
    </citation>
    <scope>NUCLEOTIDE SEQUENCE [LARGE SCALE GENOMIC DNA]</scope>
    <source>
        <strain evidence="3">SS1-5</strain>
    </source>
</reference>
<dbReference type="Pfam" id="PF17267">
    <property type="entry name" value="DUF5333"/>
    <property type="match status" value="1"/>
</dbReference>
<dbReference type="EMBL" id="CP151767">
    <property type="protein sequence ID" value="WZU65937.1"/>
    <property type="molecule type" value="Genomic_DNA"/>
</dbReference>
<feature type="signal peptide" evidence="1">
    <location>
        <begin position="1"/>
        <end position="19"/>
    </location>
</feature>
<gene>
    <name evidence="2" type="ORF">AABB31_12615</name>
</gene>
<keyword evidence="1" id="KW-0732">Signal</keyword>
<dbReference type="AlphaFoldDB" id="A0AAN0NJA1"/>
<evidence type="ECO:0000313" key="2">
    <source>
        <dbReference type="EMBL" id="WZU65937.1"/>
    </source>
</evidence>
<dbReference type="KEGG" id="yrh:AABB31_12615"/>
<protein>
    <submittedName>
        <fullName evidence="2">DUF5333 domain-containing protein</fullName>
    </submittedName>
</protein>
<keyword evidence="3" id="KW-1185">Reference proteome</keyword>
<dbReference type="RefSeq" id="WP_342075268.1">
    <property type="nucleotide sequence ID" value="NZ_CP151767.2"/>
</dbReference>
<sequence length="135" mass="14594">MTKTFGLLAAAMLATVALAGNASAQTALKDVAKVRDGIIHVGMAYEISEQCDSIRARTLRGIGFLQSLKRHAEDLGYSDDQIAAYIDNRDEKKRLEGIARSQLAALGVVPGDMASYCAVGRDQIARNTRVGWLLR</sequence>